<proteinExistence type="predicted"/>
<evidence type="ECO:0000256" key="1">
    <source>
        <dbReference type="SAM" id="Phobius"/>
    </source>
</evidence>
<keyword evidence="1" id="KW-0472">Membrane</keyword>
<dbReference type="KEGG" id="tact:SG35_023345"/>
<evidence type="ECO:0000313" key="3">
    <source>
        <dbReference type="Proteomes" id="UP000032568"/>
    </source>
</evidence>
<dbReference type="InterPro" id="IPR012902">
    <property type="entry name" value="N_methyl_site"/>
</dbReference>
<keyword evidence="1" id="KW-1133">Transmembrane helix</keyword>
<gene>
    <name evidence="2" type="ORF">SG35_023345</name>
</gene>
<name>A0AAF0C272_9GAMM</name>
<sequence>MYGRNSGFTLIESVTVIILLGVLAVSVLPRFSGTRDYEIYAYRSQLIAALRLTQQRAMQQTNSTLCHQIVIQDGRYGVPDRTDCNVTNFPADWQPDLTGADVDSKHNISFDINGNANPGIIRFDGMGVPLNNCSGGCILNITGEYEVLTVLIAEQGYIRAG</sequence>
<accession>A0AAF0C272</accession>
<dbReference type="InterPro" id="IPR045584">
    <property type="entry name" value="Pilin-like"/>
</dbReference>
<dbReference type="PROSITE" id="PS00409">
    <property type="entry name" value="PROKAR_NTER_METHYL"/>
    <property type="match status" value="1"/>
</dbReference>
<reference evidence="2 3" key="2">
    <citation type="journal article" date="2022" name="Mar. Drugs">
        <title>Bioassay-Guided Fractionation Leads to the Detection of Cholic Acid Generated by the Rare Thalassomonas sp.</title>
        <authorList>
            <person name="Pheiffer F."/>
            <person name="Schneider Y.K."/>
            <person name="Hansen E.H."/>
            <person name="Andersen J.H."/>
            <person name="Isaksson J."/>
            <person name="Busche T."/>
            <person name="R C."/>
            <person name="Kalinowski J."/>
            <person name="Zyl L.V."/>
            <person name="Trindade M."/>
        </authorList>
    </citation>
    <scope>NUCLEOTIDE SEQUENCE [LARGE SCALE GENOMIC DNA]</scope>
    <source>
        <strain evidence="2 3">A5K-106</strain>
    </source>
</reference>
<keyword evidence="3" id="KW-1185">Reference proteome</keyword>
<dbReference type="NCBIfam" id="TIGR02532">
    <property type="entry name" value="IV_pilin_GFxxxE"/>
    <property type="match status" value="1"/>
</dbReference>
<organism evidence="2 3">
    <name type="scientific">Thalassomonas actiniarum</name>
    <dbReference type="NCBI Taxonomy" id="485447"/>
    <lineage>
        <taxon>Bacteria</taxon>
        <taxon>Pseudomonadati</taxon>
        <taxon>Pseudomonadota</taxon>
        <taxon>Gammaproteobacteria</taxon>
        <taxon>Alteromonadales</taxon>
        <taxon>Colwelliaceae</taxon>
        <taxon>Thalassomonas</taxon>
    </lineage>
</organism>
<reference evidence="2 3" key="1">
    <citation type="journal article" date="2015" name="Genome Announc.">
        <title>Draft Genome Sequences of Marine Isolates of Thalassomonas viridans and Thalassomonas actiniarum.</title>
        <authorList>
            <person name="Olonade I."/>
            <person name="van Zyl L.J."/>
            <person name="Trindade M."/>
        </authorList>
    </citation>
    <scope>NUCLEOTIDE SEQUENCE [LARGE SCALE GENOMIC DNA]</scope>
    <source>
        <strain evidence="2 3">A5K-106</strain>
    </source>
</reference>
<keyword evidence="1" id="KW-0812">Transmembrane</keyword>
<feature type="transmembrane region" description="Helical" evidence="1">
    <location>
        <begin position="6"/>
        <end position="28"/>
    </location>
</feature>
<evidence type="ECO:0000313" key="2">
    <source>
        <dbReference type="EMBL" id="WDD98182.1"/>
    </source>
</evidence>
<dbReference type="SUPFAM" id="SSF54523">
    <property type="entry name" value="Pili subunits"/>
    <property type="match status" value="1"/>
</dbReference>
<dbReference type="EMBL" id="CP059735">
    <property type="protein sequence ID" value="WDD98182.1"/>
    <property type="molecule type" value="Genomic_DNA"/>
</dbReference>
<dbReference type="AlphaFoldDB" id="A0AAF0C272"/>
<dbReference type="RefSeq" id="WP_044830518.1">
    <property type="nucleotide sequence ID" value="NZ_CP059735.1"/>
</dbReference>
<protein>
    <submittedName>
        <fullName evidence="2">Type II secretion system protein</fullName>
    </submittedName>
</protein>
<dbReference type="Gene3D" id="3.30.700.10">
    <property type="entry name" value="Glycoprotein, Type 4 Pilin"/>
    <property type="match status" value="1"/>
</dbReference>
<dbReference type="Proteomes" id="UP000032568">
    <property type="component" value="Chromosome"/>
</dbReference>